<dbReference type="AlphaFoldDB" id="A0A1J6HZG0"/>
<proteinExistence type="predicted"/>
<dbReference type="EMBL" id="MJEQ01037192">
    <property type="protein sequence ID" value="OIS97675.1"/>
    <property type="molecule type" value="Genomic_DNA"/>
</dbReference>
<dbReference type="Proteomes" id="UP000187609">
    <property type="component" value="Unassembled WGS sequence"/>
</dbReference>
<protein>
    <submittedName>
        <fullName evidence="1">Uncharacterized protein</fullName>
    </submittedName>
</protein>
<evidence type="ECO:0000313" key="2">
    <source>
        <dbReference type="Proteomes" id="UP000187609"/>
    </source>
</evidence>
<reference evidence="1" key="1">
    <citation type="submission" date="2016-11" db="EMBL/GenBank/DDBJ databases">
        <title>The genome of Nicotiana attenuata.</title>
        <authorList>
            <person name="Xu S."/>
            <person name="Brockmoeller T."/>
            <person name="Gaquerel E."/>
            <person name="Navarro A."/>
            <person name="Kuhl H."/>
            <person name="Gase K."/>
            <person name="Ling Z."/>
            <person name="Zhou W."/>
            <person name="Kreitzer C."/>
            <person name="Stanke M."/>
            <person name="Tang H."/>
            <person name="Lyons E."/>
            <person name="Pandey P."/>
            <person name="Pandey S.P."/>
            <person name="Timmermann B."/>
            <person name="Baldwin I.T."/>
        </authorList>
    </citation>
    <scope>NUCLEOTIDE SEQUENCE [LARGE SCALE GENOMIC DNA]</scope>
    <source>
        <strain evidence="1">UT</strain>
    </source>
</reference>
<feature type="non-terminal residue" evidence="1">
    <location>
        <position position="1"/>
    </location>
</feature>
<accession>A0A1J6HZG0</accession>
<gene>
    <name evidence="1" type="ORF">A4A49_51399</name>
</gene>
<dbReference type="Gramene" id="OIS97675">
    <property type="protein sequence ID" value="OIS97675"/>
    <property type="gene ID" value="A4A49_51399"/>
</dbReference>
<comment type="caution">
    <text evidence="1">The sequence shown here is derived from an EMBL/GenBank/DDBJ whole genome shotgun (WGS) entry which is preliminary data.</text>
</comment>
<organism evidence="1 2">
    <name type="scientific">Nicotiana attenuata</name>
    <name type="common">Coyote tobacco</name>
    <dbReference type="NCBI Taxonomy" id="49451"/>
    <lineage>
        <taxon>Eukaryota</taxon>
        <taxon>Viridiplantae</taxon>
        <taxon>Streptophyta</taxon>
        <taxon>Embryophyta</taxon>
        <taxon>Tracheophyta</taxon>
        <taxon>Spermatophyta</taxon>
        <taxon>Magnoliopsida</taxon>
        <taxon>eudicotyledons</taxon>
        <taxon>Gunneridae</taxon>
        <taxon>Pentapetalae</taxon>
        <taxon>asterids</taxon>
        <taxon>lamiids</taxon>
        <taxon>Solanales</taxon>
        <taxon>Solanaceae</taxon>
        <taxon>Nicotianoideae</taxon>
        <taxon>Nicotianeae</taxon>
        <taxon>Nicotiana</taxon>
    </lineage>
</organism>
<sequence>VVEGNYESIKVQGTRGLGPCTRTADATRYPSRDDMTQLAPSVFFP</sequence>
<name>A0A1J6HZG0_NICAT</name>
<keyword evidence="2" id="KW-1185">Reference proteome</keyword>
<evidence type="ECO:0000313" key="1">
    <source>
        <dbReference type="EMBL" id="OIS97675.1"/>
    </source>
</evidence>